<evidence type="ECO:0000313" key="2">
    <source>
        <dbReference type="Proteomes" id="UP000719412"/>
    </source>
</evidence>
<sequence>MFSSPAIHVFSQENIASVPKKPGATNTLSRRPFIDRAVNGTSPDIRRNLKPQLQRPELKKPEPQCDYKLAPLELNAQDDDLFNYDTYSFKDIEDDFSDIKHLSQKDSLNILRSYCNYRALETPPPEISSDLDMFIEMPESNFFLNSGDYSEELLEESVEDISLPGANLDESDM</sequence>
<name>A0A8J6HQW9_TENMO</name>
<dbReference type="Proteomes" id="UP000719412">
    <property type="component" value="Unassembled WGS sequence"/>
</dbReference>
<reference evidence="1" key="2">
    <citation type="submission" date="2021-08" db="EMBL/GenBank/DDBJ databases">
        <authorList>
            <person name="Eriksson T."/>
        </authorList>
    </citation>
    <scope>NUCLEOTIDE SEQUENCE</scope>
    <source>
        <strain evidence="1">Stoneville</strain>
        <tissue evidence="1">Whole head</tissue>
    </source>
</reference>
<dbReference type="AlphaFoldDB" id="A0A8J6HQW9"/>
<accession>A0A8J6HQW9</accession>
<reference evidence="1" key="1">
    <citation type="journal article" date="2020" name="J Insects Food Feed">
        <title>The yellow mealworm (Tenebrio molitor) genome: a resource for the emerging insects as food and feed industry.</title>
        <authorList>
            <person name="Eriksson T."/>
            <person name="Andere A."/>
            <person name="Kelstrup H."/>
            <person name="Emery V."/>
            <person name="Picard C."/>
        </authorList>
    </citation>
    <scope>NUCLEOTIDE SEQUENCE</scope>
    <source>
        <strain evidence="1">Stoneville</strain>
        <tissue evidence="1">Whole head</tissue>
    </source>
</reference>
<protein>
    <submittedName>
        <fullName evidence="1">Uncharacterized protein</fullName>
    </submittedName>
</protein>
<evidence type="ECO:0000313" key="1">
    <source>
        <dbReference type="EMBL" id="KAH0820006.1"/>
    </source>
</evidence>
<gene>
    <name evidence="1" type="ORF">GEV33_002785</name>
</gene>
<keyword evidence="2" id="KW-1185">Reference proteome</keyword>
<dbReference type="EMBL" id="JABDTM020013073">
    <property type="protein sequence ID" value="KAH0820006.1"/>
    <property type="molecule type" value="Genomic_DNA"/>
</dbReference>
<organism evidence="1 2">
    <name type="scientific">Tenebrio molitor</name>
    <name type="common">Yellow mealworm beetle</name>
    <dbReference type="NCBI Taxonomy" id="7067"/>
    <lineage>
        <taxon>Eukaryota</taxon>
        <taxon>Metazoa</taxon>
        <taxon>Ecdysozoa</taxon>
        <taxon>Arthropoda</taxon>
        <taxon>Hexapoda</taxon>
        <taxon>Insecta</taxon>
        <taxon>Pterygota</taxon>
        <taxon>Neoptera</taxon>
        <taxon>Endopterygota</taxon>
        <taxon>Coleoptera</taxon>
        <taxon>Polyphaga</taxon>
        <taxon>Cucujiformia</taxon>
        <taxon>Tenebrionidae</taxon>
        <taxon>Tenebrio</taxon>
    </lineage>
</organism>
<proteinExistence type="predicted"/>
<comment type="caution">
    <text evidence="1">The sequence shown here is derived from an EMBL/GenBank/DDBJ whole genome shotgun (WGS) entry which is preliminary data.</text>
</comment>